<keyword evidence="12" id="KW-1185">Reference proteome</keyword>
<name>F9UA56_9GAMM</name>
<dbReference type="InterPro" id="IPR017871">
    <property type="entry name" value="ABC_transporter-like_CS"/>
</dbReference>
<dbReference type="GO" id="GO:0006824">
    <property type="term" value="P:cobalt ion transport"/>
    <property type="evidence" value="ECO:0007669"/>
    <property type="project" value="InterPro"/>
</dbReference>
<dbReference type="InterPro" id="IPR050095">
    <property type="entry name" value="ECF_ABC_transporter_ATP-bd"/>
</dbReference>
<dbReference type="GO" id="GO:0005524">
    <property type="term" value="F:ATP binding"/>
    <property type="evidence" value="ECO:0007669"/>
    <property type="project" value="UniProtKB-UniRule"/>
</dbReference>
<keyword evidence="4 9" id="KW-1003">Cell membrane</keyword>
<dbReference type="GO" id="GO:0016887">
    <property type="term" value="F:ATP hydrolysis activity"/>
    <property type="evidence" value="ECO:0007669"/>
    <property type="project" value="InterPro"/>
</dbReference>
<keyword evidence="8 9" id="KW-0472">Membrane</keyword>
<proteinExistence type="inferred from homology"/>
<feature type="domain" description="ABC transporter" evidence="10">
    <location>
        <begin position="6"/>
        <end position="241"/>
    </location>
</feature>
<keyword evidence="3 9" id="KW-0813">Transport</keyword>
<evidence type="ECO:0000256" key="3">
    <source>
        <dbReference type="ARBA" id="ARBA00022448"/>
    </source>
</evidence>
<keyword evidence="7" id="KW-1278">Translocase</keyword>
<evidence type="ECO:0000256" key="8">
    <source>
        <dbReference type="ARBA" id="ARBA00023136"/>
    </source>
</evidence>
<keyword evidence="11" id="KW-0378">Hydrolase</keyword>
<dbReference type="PROSITE" id="PS50893">
    <property type="entry name" value="ABC_TRANSPORTER_2"/>
    <property type="match status" value="1"/>
</dbReference>
<dbReference type="OrthoDB" id="9780942at2"/>
<dbReference type="eggNOG" id="COG1122">
    <property type="taxonomic scope" value="Bacteria"/>
</dbReference>
<dbReference type="Gene3D" id="3.40.50.300">
    <property type="entry name" value="P-loop containing nucleotide triphosphate hydrolases"/>
    <property type="match status" value="1"/>
</dbReference>
<gene>
    <name evidence="11" type="ORF">ThimaDRAFT_1808</name>
</gene>
<accession>F9UA56</accession>
<dbReference type="CDD" id="cd03225">
    <property type="entry name" value="ABC_cobalt_CbiO_domain1"/>
    <property type="match status" value="1"/>
</dbReference>
<evidence type="ECO:0000256" key="2">
    <source>
        <dbReference type="ARBA" id="ARBA00005417"/>
    </source>
</evidence>
<evidence type="ECO:0000256" key="4">
    <source>
        <dbReference type="ARBA" id="ARBA00022475"/>
    </source>
</evidence>
<dbReference type="SUPFAM" id="SSF52540">
    <property type="entry name" value="P-loop containing nucleoside triphosphate hydrolases"/>
    <property type="match status" value="1"/>
</dbReference>
<dbReference type="RefSeq" id="WP_007192684.1">
    <property type="nucleotide sequence ID" value="NZ_AFWV01000005.1"/>
</dbReference>
<dbReference type="PANTHER" id="PTHR43553">
    <property type="entry name" value="HEAVY METAL TRANSPORTER"/>
    <property type="match status" value="1"/>
</dbReference>
<evidence type="ECO:0000256" key="1">
    <source>
        <dbReference type="ARBA" id="ARBA00004202"/>
    </source>
</evidence>
<evidence type="ECO:0000313" key="12">
    <source>
        <dbReference type="Proteomes" id="UP000005459"/>
    </source>
</evidence>
<dbReference type="AlphaFoldDB" id="F9UA56"/>
<keyword evidence="5 9" id="KW-0547">Nucleotide-binding</keyword>
<evidence type="ECO:0000256" key="7">
    <source>
        <dbReference type="ARBA" id="ARBA00022967"/>
    </source>
</evidence>
<dbReference type="EMBL" id="AFWV01000005">
    <property type="protein sequence ID" value="EGV19004.1"/>
    <property type="molecule type" value="Genomic_DNA"/>
</dbReference>
<reference evidence="11 12" key="1">
    <citation type="submission" date="2011-06" db="EMBL/GenBank/DDBJ databases">
        <title>The draft genome of Thiocapsa marina 5811.</title>
        <authorList>
            <consortium name="US DOE Joint Genome Institute (JGI-PGF)"/>
            <person name="Lucas S."/>
            <person name="Han J."/>
            <person name="Cheng J.-F."/>
            <person name="Goodwin L."/>
            <person name="Pitluck S."/>
            <person name="Peters L."/>
            <person name="Land M.L."/>
            <person name="Hauser L."/>
            <person name="Vogl K."/>
            <person name="Liu Z."/>
            <person name="Imhoff J."/>
            <person name="Thiel V."/>
            <person name="Frigaard N.-U."/>
            <person name="Bryant D."/>
            <person name="Woyke T.J."/>
        </authorList>
    </citation>
    <scope>NUCLEOTIDE SEQUENCE [LARGE SCALE GENOMIC DNA]</scope>
    <source>
        <strain evidence="11 12">5811</strain>
    </source>
</reference>
<evidence type="ECO:0000256" key="9">
    <source>
        <dbReference type="RuleBase" id="RU364103"/>
    </source>
</evidence>
<evidence type="ECO:0000256" key="6">
    <source>
        <dbReference type="ARBA" id="ARBA00022840"/>
    </source>
</evidence>
<dbReference type="Proteomes" id="UP000005459">
    <property type="component" value="Unassembled WGS sequence"/>
</dbReference>
<protein>
    <recommendedName>
        <fullName evidence="9">ABC transporter ATP-binding protein</fullName>
    </recommendedName>
</protein>
<dbReference type="SMART" id="SM00382">
    <property type="entry name" value="AAA"/>
    <property type="match status" value="1"/>
</dbReference>
<dbReference type="InterPro" id="IPR005876">
    <property type="entry name" value="Co_trans_ATP-bd"/>
</dbReference>
<keyword evidence="6 9" id="KW-0067">ATP-binding</keyword>
<organism evidence="11 12">
    <name type="scientific">Thiocapsa marina 5811</name>
    <dbReference type="NCBI Taxonomy" id="768671"/>
    <lineage>
        <taxon>Bacteria</taxon>
        <taxon>Pseudomonadati</taxon>
        <taxon>Pseudomonadota</taxon>
        <taxon>Gammaproteobacteria</taxon>
        <taxon>Chromatiales</taxon>
        <taxon>Chromatiaceae</taxon>
        <taxon>Thiocapsa</taxon>
    </lineage>
</organism>
<comment type="similarity">
    <text evidence="2 9">Belongs to the ABC transporter superfamily.</text>
</comment>
<dbReference type="PATRIC" id="fig|768671.3.peg.1922"/>
<dbReference type="InterPro" id="IPR027417">
    <property type="entry name" value="P-loop_NTPase"/>
</dbReference>
<dbReference type="InterPro" id="IPR003593">
    <property type="entry name" value="AAA+_ATPase"/>
</dbReference>
<dbReference type="PANTHER" id="PTHR43553:SF24">
    <property type="entry name" value="ENERGY-COUPLING FACTOR TRANSPORTER ATP-BINDING PROTEIN ECFA1"/>
    <property type="match status" value="1"/>
</dbReference>
<dbReference type="GO" id="GO:0043190">
    <property type="term" value="C:ATP-binding cassette (ABC) transporter complex"/>
    <property type="evidence" value="ECO:0007669"/>
    <property type="project" value="TreeGrafter"/>
</dbReference>
<dbReference type="InterPro" id="IPR015856">
    <property type="entry name" value="ABC_transpr_CbiO/EcfA_su"/>
</dbReference>
<comment type="function">
    <text evidence="9">Part of an ABC transporter complex. Responsible for energy coupling to the transport system.</text>
</comment>
<evidence type="ECO:0000313" key="11">
    <source>
        <dbReference type="EMBL" id="EGV19004.1"/>
    </source>
</evidence>
<comment type="subcellular location">
    <subcellularLocation>
        <location evidence="1 9">Cell membrane</location>
        <topology evidence="1 9">Peripheral membrane protein</topology>
    </subcellularLocation>
</comment>
<dbReference type="GO" id="GO:0042626">
    <property type="term" value="F:ATPase-coupled transmembrane transporter activity"/>
    <property type="evidence" value="ECO:0007669"/>
    <property type="project" value="TreeGrafter"/>
</dbReference>
<dbReference type="InterPro" id="IPR003439">
    <property type="entry name" value="ABC_transporter-like_ATP-bd"/>
</dbReference>
<dbReference type="PROSITE" id="PS00211">
    <property type="entry name" value="ABC_TRANSPORTER_1"/>
    <property type="match status" value="1"/>
</dbReference>
<dbReference type="STRING" id="768671.ThimaDRAFT_1808"/>
<evidence type="ECO:0000259" key="10">
    <source>
        <dbReference type="PROSITE" id="PS50893"/>
    </source>
</evidence>
<evidence type="ECO:0000256" key="5">
    <source>
        <dbReference type="ARBA" id="ARBA00022741"/>
    </source>
</evidence>
<dbReference type="Pfam" id="PF00005">
    <property type="entry name" value="ABC_tran"/>
    <property type="match status" value="1"/>
</dbReference>
<dbReference type="FunFam" id="3.40.50.300:FF:000224">
    <property type="entry name" value="Energy-coupling factor transporter ATP-binding protein EcfA"/>
    <property type="match status" value="1"/>
</dbReference>
<dbReference type="NCBIfam" id="TIGR01166">
    <property type="entry name" value="cbiO"/>
    <property type="match status" value="1"/>
</dbReference>
<sequence>MTTPILDARGLCYDYPGGAVALQGLDLRIARGRRLALLGANGCGKTTLLLHLNGTFKPRAGELRLNGRPATYGRRALTDWRSRVGLVLQEPDDQLFSATVYQDVSFGPLNQGLDETRARACVLDALDALGIGHLADRPTHLLSFGQKKRAAIAGVLAMAPEVLILDEPDAGLDGQGVARLLQALEQCRARGTTLVFATHDVDLAYAWADEVAILVEGRLLHQGEPAELLGDSDVLAAAGLAMPLVLQLAKALRRTYPWTDGQPPRTAAELIATLEAVPHAIPDTIRNTPLTASVNERPNLRRHP</sequence>